<dbReference type="OrthoDB" id="7831129at2"/>
<dbReference type="Proteomes" id="UP000199167">
    <property type="component" value="Unassembled WGS sequence"/>
</dbReference>
<dbReference type="AlphaFoldDB" id="A0A1I0RNP7"/>
<proteinExistence type="predicted"/>
<protein>
    <submittedName>
        <fullName evidence="1">Uncharacterized protein</fullName>
    </submittedName>
</protein>
<evidence type="ECO:0000313" key="1">
    <source>
        <dbReference type="EMBL" id="SEW42186.1"/>
    </source>
</evidence>
<gene>
    <name evidence="1" type="ORF">SAMN04488515_2934</name>
</gene>
<evidence type="ECO:0000313" key="2">
    <source>
        <dbReference type="Proteomes" id="UP000199167"/>
    </source>
</evidence>
<name>A0A1I0RNP7_9RHOB</name>
<organism evidence="1 2">
    <name type="scientific">Cognatiyoonia koreensis</name>
    <dbReference type="NCBI Taxonomy" id="364200"/>
    <lineage>
        <taxon>Bacteria</taxon>
        <taxon>Pseudomonadati</taxon>
        <taxon>Pseudomonadota</taxon>
        <taxon>Alphaproteobacteria</taxon>
        <taxon>Rhodobacterales</taxon>
        <taxon>Paracoccaceae</taxon>
        <taxon>Cognatiyoonia</taxon>
    </lineage>
</organism>
<dbReference type="RefSeq" id="WP_089996296.1">
    <property type="nucleotide sequence ID" value="NZ_FOIZ01000002.1"/>
</dbReference>
<accession>A0A1I0RNP7</accession>
<sequence>MIDKKALSHKLAALASSTTSFRDGARVISDGESTPILNAILHEIDATVLNRKLTFRVGKSYVTIVAGGRRLQGMTKLSGDIDGALRVMGKIVTHDDAEVMDAVAHVMKQVGEKEGELTVESAMTDKIGSSTETGVGVGILSDAWGIDMALSPPTPLGQFIINCGASVNASLVIAQGEIIRAKGDKAIQDKLQDIANQQWSTFEKAHAKLRAGNAEPSLICLNSGLGEGSSLAVAKRDDEVSLFCFSPDQLGNVYANWRETNTAA</sequence>
<keyword evidence="2" id="KW-1185">Reference proteome</keyword>
<dbReference type="EMBL" id="FOIZ01000002">
    <property type="protein sequence ID" value="SEW42186.1"/>
    <property type="molecule type" value="Genomic_DNA"/>
</dbReference>
<reference evidence="1 2" key="1">
    <citation type="submission" date="2016-10" db="EMBL/GenBank/DDBJ databases">
        <authorList>
            <person name="de Groot N.N."/>
        </authorList>
    </citation>
    <scope>NUCLEOTIDE SEQUENCE [LARGE SCALE GENOMIC DNA]</scope>
    <source>
        <strain evidence="1 2">DSM 17925</strain>
    </source>
</reference>
<dbReference type="STRING" id="364200.SAMN04488515_2934"/>